<dbReference type="HAMAP" id="MF_01126">
    <property type="entry name" value="UPF0298"/>
    <property type="match status" value="1"/>
</dbReference>
<evidence type="ECO:0000313" key="4">
    <source>
        <dbReference type="Proteomes" id="UP001595772"/>
    </source>
</evidence>
<dbReference type="Proteomes" id="UP001595772">
    <property type="component" value="Unassembled WGS sequence"/>
</dbReference>
<evidence type="ECO:0000256" key="1">
    <source>
        <dbReference type="ARBA" id="ARBA00022490"/>
    </source>
</evidence>
<dbReference type="EMBL" id="JBHSAO010000014">
    <property type="protein sequence ID" value="MFC4025448.1"/>
    <property type="molecule type" value="Genomic_DNA"/>
</dbReference>
<name>A0ABV8H0T5_9BACI</name>
<proteinExistence type="inferred from homology"/>
<keyword evidence="4" id="KW-1185">Reference proteome</keyword>
<keyword evidence="1 2" id="KW-0963">Cytoplasm</keyword>
<comment type="caution">
    <text evidence="3">The sequence shown here is derived from an EMBL/GenBank/DDBJ whole genome shotgun (WGS) entry which is preliminary data.</text>
</comment>
<evidence type="ECO:0000313" key="3">
    <source>
        <dbReference type="EMBL" id="MFC4025448.1"/>
    </source>
</evidence>
<dbReference type="Pfam" id="PF09902">
    <property type="entry name" value="DUF2129"/>
    <property type="match status" value="1"/>
</dbReference>
<comment type="subcellular location">
    <subcellularLocation>
        <location evidence="2">Cytoplasm</location>
    </subcellularLocation>
</comment>
<accession>A0ABV8H0T5</accession>
<dbReference type="PIRSF" id="PIRSF031653">
    <property type="entry name" value="UCP031653"/>
    <property type="match status" value="1"/>
</dbReference>
<dbReference type="NCBIfam" id="NF002777">
    <property type="entry name" value="PRK02886.1"/>
    <property type="match status" value="1"/>
</dbReference>
<organism evidence="3 4">
    <name type="scientific">Oceanobacillus longus</name>
    <dbReference type="NCBI Taxonomy" id="930120"/>
    <lineage>
        <taxon>Bacteria</taxon>
        <taxon>Bacillati</taxon>
        <taxon>Bacillota</taxon>
        <taxon>Bacilli</taxon>
        <taxon>Bacillales</taxon>
        <taxon>Bacillaceae</taxon>
        <taxon>Oceanobacillus</taxon>
    </lineage>
</organism>
<reference evidence="4" key="1">
    <citation type="journal article" date="2019" name="Int. J. Syst. Evol. Microbiol.">
        <title>The Global Catalogue of Microorganisms (GCM) 10K type strain sequencing project: providing services to taxonomists for standard genome sequencing and annotation.</title>
        <authorList>
            <consortium name="The Broad Institute Genomics Platform"/>
            <consortium name="The Broad Institute Genome Sequencing Center for Infectious Disease"/>
            <person name="Wu L."/>
            <person name="Ma J."/>
        </authorList>
    </citation>
    <scope>NUCLEOTIDE SEQUENCE [LARGE SCALE GENOMIC DNA]</scope>
    <source>
        <strain evidence="4">IBRC-M 10703</strain>
    </source>
</reference>
<gene>
    <name evidence="3" type="ORF">ACFOUV_16795</name>
</gene>
<protein>
    <recommendedName>
        <fullName evidence="2">UPF0298 protein ACFOUV_16795</fullName>
    </recommendedName>
</protein>
<comment type="similarity">
    <text evidence="2">Belongs to the UPF0298 family.</text>
</comment>
<sequence>MNTNRQGIVVWFQHMKNIKQLKRYGNLIYTSKKLRYAIIYVDQAEIEEVEIKMMKHSFVSKIERSYKPFIRTDFENAKPDKAKQYDYKMGI</sequence>
<dbReference type="InterPro" id="IPR016979">
    <property type="entry name" value="DUF2129"/>
</dbReference>
<evidence type="ECO:0000256" key="2">
    <source>
        <dbReference type="HAMAP-Rule" id="MF_01126"/>
    </source>
</evidence>
<dbReference type="RefSeq" id="WP_379497941.1">
    <property type="nucleotide sequence ID" value="NZ_JBHSAO010000014.1"/>
</dbReference>